<feature type="modified residue" description="4-aspartylphosphate" evidence="2">
    <location>
        <position position="58"/>
    </location>
</feature>
<dbReference type="PANTHER" id="PTHR44591:SF3">
    <property type="entry name" value="RESPONSE REGULATORY DOMAIN-CONTAINING PROTEIN"/>
    <property type="match status" value="1"/>
</dbReference>
<feature type="domain" description="Response regulatory" evidence="3">
    <location>
        <begin position="7"/>
        <end position="128"/>
    </location>
</feature>
<dbReference type="PROSITE" id="PS50110">
    <property type="entry name" value="RESPONSE_REGULATORY"/>
    <property type="match status" value="1"/>
</dbReference>
<name>A0AAU7B1H2_9ACTN</name>
<dbReference type="EMBL" id="CP114014">
    <property type="protein sequence ID" value="XAY07725.1"/>
    <property type="molecule type" value="Genomic_DNA"/>
</dbReference>
<dbReference type="GO" id="GO:0000160">
    <property type="term" value="P:phosphorelay signal transduction system"/>
    <property type="evidence" value="ECO:0007669"/>
    <property type="project" value="InterPro"/>
</dbReference>
<keyword evidence="1 2" id="KW-0597">Phosphoprotein</keyword>
<accession>A0AAU7B1H2</accession>
<dbReference type="AlphaFoldDB" id="A0AAU7B1H2"/>
<evidence type="ECO:0000259" key="3">
    <source>
        <dbReference type="PROSITE" id="PS50110"/>
    </source>
</evidence>
<dbReference type="SMART" id="SM00448">
    <property type="entry name" value="REC"/>
    <property type="match status" value="1"/>
</dbReference>
<organism evidence="4">
    <name type="scientific">Paraconexibacter sp. AEG42_29</name>
    <dbReference type="NCBI Taxonomy" id="2997339"/>
    <lineage>
        <taxon>Bacteria</taxon>
        <taxon>Bacillati</taxon>
        <taxon>Actinomycetota</taxon>
        <taxon>Thermoleophilia</taxon>
        <taxon>Solirubrobacterales</taxon>
        <taxon>Paraconexibacteraceae</taxon>
        <taxon>Paraconexibacter</taxon>
    </lineage>
</organism>
<dbReference type="RefSeq" id="WP_354698916.1">
    <property type="nucleotide sequence ID" value="NZ_CP114014.1"/>
</dbReference>
<dbReference type="InterPro" id="IPR011006">
    <property type="entry name" value="CheY-like_superfamily"/>
</dbReference>
<dbReference type="InterPro" id="IPR001789">
    <property type="entry name" value="Sig_transdc_resp-reg_receiver"/>
</dbReference>
<dbReference type="Gene3D" id="3.40.50.2300">
    <property type="match status" value="1"/>
</dbReference>
<evidence type="ECO:0000256" key="1">
    <source>
        <dbReference type="ARBA" id="ARBA00022553"/>
    </source>
</evidence>
<dbReference type="SUPFAM" id="SSF52172">
    <property type="entry name" value="CheY-like"/>
    <property type="match status" value="1"/>
</dbReference>
<reference evidence="4" key="1">
    <citation type="submission" date="2022-12" db="EMBL/GenBank/DDBJ databases">
        <title>Paraconexibacter alkalitolerans sp. nov. and Baekduia alba sp. nov., isolated from soil and emended description of the genera Paraconexibacter (Chun et al., 2020) and Baekduia (An et al., 2020).</title>
        <authorList>
            <person name="Vieira S."/>
            <person name="Huber K.J."/>
            <person name="Geppert A."/>
            <person name="Wolf J."/>
            <person name="Neumann-Schaal M."/>
            <person name="Muesken M."/>
            <person name="Overmann J."/>
        </authorList>
    </citation>
    <scope>NUCLEOTIDE SEQUENCE</scope>
    <source>
        <strain evidence="4">AEG42_29</strain>
    </source>
</reference>
<dbReference type="KEGG" id="parq:DSM112329_04615"/>
<evidence type="ECO:0000256" key="2">
    <source>
        <dbReference type="PROSITE-ProRule" id="PRU00169"/>
    </source>
</evidence>
<sequence>MTLADCTLMVVEDHEFQRRTMLQMLANLGAGALVEAADGPSALTLLAADPRPDILICDLDMPGMDGVEFLRHVAARAPATAVVIASGLEADVLADAAARVRDHGLQVLGAIPKPLTARLLLQAVDGWFGAGKEVAT</sequence>
<dbReference type="Pfam" id="PF00072">
    <property type="entry name" value="Response_reg"/>
    <property type="match status" value="1"/>
</dbReference>
<protein>
    <recommendedName>
        <fullName evidence="3">Response regulatory domain-containing protein</fullName>
    </recommendedName>
</protein>
<dbReference type="PANTHER" id="PTHR44591">
    <property type="entry name" value="STRESS RESPONSE REGULATOR PROTEIN 1"/>
    <property type="match status" value="1"/>
</dbReference>
<dbReference type="InterPro" id="IPR050595">
    <property type="entry name" value="Bact_response_regulator"/>
</dbReference>
<evidence type="ECO:0000313" key="4">
    <source>
        <dbReference type="EMBL" id="XAY07725.1"/>
    </source>
</evidence>
<gene>
    <name evidence="4" type="ORF">DSM112329_04615</name>
</gene>
<proteinExistence type="predicted"/>